<dbReference type="InterPro" id="IPR051010">
    <property type="entry name" value="BCAA_transport"/>
</dbReference>
<evidence type="ECO:0000259" key="5">
    <source>
        <dbReference type="Pfam" id="PF13458"/>
    </source>
</evidence>
<feature type="domain" description="Leucine-binding protein" evidence="5">
    <location>
        <begin position="37"/>
        <end position="373"/>
    </location>
</feature>
<evidence type="ECO:0000256" key="3">
    <source>
        <dbReference type="ARBA" id="ARBA00022970"/>
    </source>
</evidence>
<dbReference type="SUPFAM" id="SSF53822">
    <property type="entry name" value="Periplasmic binding protein-like I"/>
    <property type="match status" value="1"/>
</dbReference>
<dbReference type="PANTHER" id="PTHR30483:SF6">
    <property type="entry name" value="PERIPLASMIC BINDING PROTEIN OF ABC TRANSPORTER FOR NATURAL AMINO ACIDS"/>
    <property type="match status" value="1"/>
</dbReference>
<dbReference type="Gene3D" id="3.40.50.2300">
    <property type="match status" value="2"/>
</dbReference>
<comment type="similarity">
    <text evidence="1">Belongs to the leucine-binding protein family.</text>
</comment>
<accession>A0A161Q802</accession>
<dbReference type="OrthoDB" id="5450279at2"/>
<evidence type="ECO:0000256" key="2">
    <source>
        <dbReference type="ARBA" id="ARBA00022729"/>
    </source>
</evidence>
<comment type="caution">
    <text evidence="6">The sequence shown here is derived from an EMBL/GenBank/DDBJ whole genome shotgun (WGS) entry which is preliminary data.</text>
</comment>
<dbReference type="AlphaFoldDB" id="A0A161Q802"/>
<gene>
    <name evidence="6" type="ORF">AUP44_20350</name>
</gene>
<feature type="signal peptide" evidence="4">
    <location>
        <begin position="1"/>
        <end position="26"/>
    </location>
</feature>
<sequence length="409" mass="42618">MIALKTPLTRLMAAALLAGTAGLALAAPAMAGADGAVKIGILNDRSGPYSDATGEGAVVAARMAVEDFGGKALGKPVEVVSADHQNKADIGSSTVNRWLDVEGVDAIFDVPNSGVLLALQEIVRNKDGILVSSGGGVSKFTGEACSPYGFQWSYDTYSVANALGRATVAEGGDNWFLVQVDYAFGEALASDLTKAITEAGGKIAGSVKHPLNTPDFSSYLLQAQGSGANTVALINAGGDTVNALKQAKEFGLADSGQKMVAMLFFNTDVLAIGADDLKGLTAINGYEASLNAETQAFGERFAKLHGTWPTSLQIGVYSAVNHYLKAVEAAGTDARDQVAAKMREMPVEDLFVKDGKVRADGLMIHDMLLTEVKPSSESKTRGDVFKVVRAIPGDEAFRPLDKGGCPLVK</sequence>
<dbReference type="PANTHER" id="PTHR30483">
    <property type="entry name" value="LEUCINE-SPECIFIC-BINDING PROTEIN"/>
    <property type="match status" value="1"/>
</dbReference>
<evidence type="ECO:0000256" key="4">
    <source>
        <dbReference type="SAM" id="SignalP"/>
    </source>
</evidence>
<dbReference type="Pfam" id="PF13458">
    <property type="entry name" value="Peripla_BP_6"/>
    <property type="match status" value="1"/>
</dbReference>
<dbReference type="GeneID" id="97240297"/>
<dbReference type="EMBL" id="LPZR01000025">
    <property type="protein sequence ID" value="KYO57349.1"/>
    <property type="molecule type" value="Genomic_DNA"/>
</dbReference>
<proteinExistence type="inferred from homology"/>
<dbReference type="InterPro" id="IPR028082">
    <property type="entry name" value="Peripla_BP_I"/>
</dbReference>
<feature type="chain" id="PRO_5007825045" evidence="4">
    <location>
        <begin position="27"/>
        <end position="409"/>
    </location>
</feature>
<keyword evidence="2 4" id="KW-0732">Signal</keyword>
<evidence type="ECO:0000256" key="1">
    <source>
        <dbReference type="ARBA" id="ARBA00010062"/>
    </source>
</evidence>
<dbReference type="GO" id="GO:0006865">
    <property type="term" value="P:amino acid transport"/>
    <property type="evidence" value="ECO:0007669"/>
    <property type="project" value="UniProtKB-KW"/>
</dbReference>
<reference evidence="6 7" key="1">
    <citation type="submission" date="2015-12" db="EMBL/GenBank/DDBJ databases">
        <title>Genome sequence of Tistrella mobilis MCCC 1A02139.</title>
        <authorList>
            <person name="Lu L."/>
            <person name="Lai Q."/>
            <person name="Shao Z."/>
            <person name="Qian P."/>
        </authorList>
    </citation>
    <scope>NUCLEOTIDE SEQUENCE [LARGE SCALE GENOMIC DNA]</scope>
    <source>
        <strain evidence="6 7">MCCC 1A02139</strain>
    </source>
</reference>
<protein>
    <submittedName>
        <fullName evidence="6">ABC transporter permease</fullName>
    </submittedName>
</protein>
<dbReference type="CDD" id="cd06327">
    <property type="entry name" value="PBP1_SBP-like"/>
    <property type="match status" value="1"/>
</dbReference>
<keyword evidence="3" id="KW-0029">Amino-acid transport</keyword>
<keyword evidence="3" id="KW-0813">Transport</keyword>
<name>A0A161Q802_9PROT</name>
<dbReference type="RefSeq" id="WP_062761570.1">
    <property type="nucleotide sequence ID" value="NZ_CP121045.1"/>
</dbReference>
<evidence type="ECO:0000313" key="6">
    <source>
        <dbReference type="EMBL" id="KYO57349.1"/>
    </source>
</evidence>
<dbReference type="InterPro" id="IPR028081">
    <property type="entry name" value="Leu-bd"/>
</dbReference>
<evidence type="ECO:0000313" key="7">
    <source>
        <dbReference type="Proteomes" id="UP000075787"/>
    </source>
</evidence>
<organism evidence="6 7">
    <name type="scientific">Tistrella mobilis</name>
    <dbReference type="NCBI Taxonomy" id="171437"/>
    <lineage>
        <taxon>Bacteria</taxon>
        <taxon>Pseudomonadati</taxon>
        <taxon>Pseudomonadota</taxon>
        <taxon>Alphaproteobacteria</taxon>
        <taxon>Geminicoccales</taxon>
        <taxon>Geminicoccaceae</taxon>
        <taxon>Tistrella</taxon>
    </lineage>
</organism>
<dbReference type="Proteomes" id="UP000075787">
    <property type="component" value="Unassembled WGS sequence"/>
</dbReference>